<dbReference type="AlphaFoldDB" id="A0AA36NIH4"/>
<dbReference type="PANTHER" id="PTHR23236">
    <property type="entry name" value="EUKARYOTIC TRANSLATION INITIATION FACTOR 4B/4H"/>
    <property type="match status" value="1"/>
</dbReference>
<feature type="region of interest" description="Disordered" evidence="4">
    <location>
        <begin position="118"/>
        <end position="232"/>
    </location>
</feature>
<evidence type="ECO:0000313" key="7">
    <source>
        <dbReference type="Proteomes" id="UP001178507"/>
    </source>
</evidence>
<evidence type="ECO:0000259" key="5">
    <source>
        <dbReference type="PROSITE" id="PS50102"/>
    </source>
</evidence>
<keyword evidence="1" id="KW-0677">Repeat</keyword>
<dbReference type="Proteomes" id="UP001178507">
    <property type="component" value="Unassembled WGS sequence"/>
</dbReference>
<gene>
    <name evidence="6" type="ORF">EVOR1521_LOCUS26217</name>
</gene>
<dbReference type="SMART" id="SM00360">
    <property type="entry name" value="RRM"/>
    <property type="match status" value="1"/>
</dbReference>
<dbReference type="PANTHER" id="PTHR23236:SF119">
    <property type="entry name" value="NUCLEAR RNA-BINDING PROTEIN SART-3"/>
    <property type="match status" value="1"/>
</dbReference>
<dbReference type="SUPFAM" id="SSF54928">
    <property type="entry name" value="RNA-binding domain, RBD"/>
    <property type="match status" value="1"/>
</dbReference>
<evidence type="ECO:0000313" key="6">
    <source>
        <dbReference type="EMBL" id="CAJ1403568.1"/>
    </source>
</evidence>
<feature type="compositionally biased region" description="Basic and acidic residues" evidence="4">
    <location>
        <begin position="125"/>
        <end position="134"/>
    </location>
</feature>
<dbReference type="InterPro" id="IPR012677">
    <property type="entry name" value="Nucleotide-bd_a/b_plait_sf"/>
</dbReference>
<keyword evidence="2 3" id="KW-0694">RNA-binding</keyword>
<evidence type="ECO:0000256" key="1">
    <source>
        <dbReference type="ARBA" id="ARBA00022737"/>
    </source>
</evidence>
<organism evidence="6 7">
    <name type="scientific">Effrenium voratum</name>
    <dbReference type="NCBI Taxonomy" id="2562239"/>
    <lineage>
        <taxon>Eukaryota</taxon>
        <taxon>Sar</taxon>
        <taxon>Alveolata</taxon>
        <taxon>Dinophyceae</taxon>
        <taxon>Suessiales</taxon>
        <taxon>Symbiodiniaceae</taxon>
        <taxon>Effrenium</taxon>
    </lineage>
</organism>
<feature type="compositionally biased region" description="Basic and acidic residues" evidence="4">
    <location>
        <begin position="152"/>
        <end position="219"/>
    </location>
</feature>
<evidence type="ECO:0000256" key="3">
    <source>
        <dbReference type="PROSITE-ProRule" id="PRU00176"/>
    </source>
</evidence>
<dbReference type="Gene3D" id="3.30.70.330">
    <property type="match status" value="1"/>
</dbReference>
<feature type="compositionally biased region" description="Basic residues" evidence="4">
    <location>
        <begin position="138"/>
        <end position="151"/>
    </location>
</feature>
<dbReference type="InterPro" id="IPR035979">
    <property type="entry name" value="RBD_domain_sf"/>
</dbReference>
<name>A0AA36NIH4_9DINO</name>
<dbReference type="GO" id="GO:0003723">
    <property type="term" value="F:RNA binding"/>
    <property type="evidence" value="ECO:0007669"/>
    <property type="project" value="UniProtKB-UniRule"/>
</dbReference>
<proteinExistence type="predicted"/>
<dbReference type="Pfam" id="PF00076">
    <property type="entry name" value="RRM_1"/>
    <property type="match status" value="1"/>
</dbReference>
<dbReference type="InterPro" id="IPR000504">
    <property type="entry name" value="RRM_dom"/>
</dbReference>
<accession>A0AA36NIH4</accession>
<keyword evidence="7" id="KW-1185">Reference proteome</keyword>
<feature type="domain" description="RRM" evidence="5">
    <location>
        <begin position="43"/>
        <end position="119"/>
    </location>
</feature>
<protein>
    <recommendedName>
        <fullName evidence="5">RRM domain-containing protein</fullName>
    </recommendedName>
</protein>
<evidence type="ECO:0000256" key="4">
    <source>
        <dbReference type="SAM" id="MobiDB-lite"/>
    </source>
</evidence>
<dbReference type="PROSITE" id="PS50102">
    <property type="entry name" value="RRM"/>
    <property type="match status" value="1"/>
</dbReference>
<evidence type="ECO:0000256" key="2">
    <source>
        <dbReference type="ARBA" id="ARBA00022884"/>
    </source>
</evidence>
<dbReference type="EMBL" id="CAUJNA010003502">
    <property type="protein sequence ID" value="CAJ1403568.1"/>
    <property type="molecule type" value="Genomic_DNA"/>
</dbReference>
<comment type="caution">
    <text evidence="6">The sequence shown here is derived from an EMBL/GenBank/DDBJ whole genome shotgun (WGS) entry which is preliminary data.</text>
</comment>
<sequence length="232" mass="25473">MKDHRQTTAAPRKDLPQRVNQRVIVQGKMEREDPVKQSAKCPTTVYVKNLAFNVDEPQLTQHFESCGRVVQVLIVRAADGRSRGFGFVEFEDASTAQSALMLSDSVLGGRDIVVSKSSRAITQKKNKEDVEEAPKGSQKGKGKGKAKGKGKGKGEDKGDKGKGKEEKGKGKGAKGKEEAARRRLNLDEPKEGADEAKRPRLEEEPKEPTEPKEPKEEPKANLSNADFRKLLG</sequence>
<reference evidence="6" key="1">
    <citation type="submission" date="2023-08" db="EMBL/GenBank/DDBJ databases">
        <authorList>
            <person name="Chen Y."/>
            <person name="Shah S."/>
            <person name="Dougan E. K."/>
            <person name="Thang M."/>
            <person name="Chan C."/>
        </authorList>
    </citation>
    <scope>NUCLEOTIDE SEQUENCE</scope>
</reference>